<dbReference type="HOGENOM" id="CLU_981259_0_0_1"/>
<dbReference type="InterPro" id="IPR023799">
    <property type="entry name" value="RbfA_dom_sf"/>
</dbReference>
<dbReference type="PANTHER" id="PTHR33515">
    <property type="entry name" value="RIBOSOME-BINDING FACTOR A, CHLOROPLASTIC-RELATED"/>
    <property type="match status" value="1"/>
</dbReference>
<dbReference type="GO" id="GO:0006364">
    <property type="term" value="P:rRNA processing"/>
    <property type="evidence" value="ECO:0007669"/>
    <property type="project" value="InterPro"/>
</dbReference>
<evidence type="ECO:0000256" key="1">
    <source>
        <dbReference type="SAM" id="MobiDB-lite"/>
    </source>
</evidence>
<gene>
    <name evidence="2" type="ORF">CYME_CMT486C</name>
</gene>
<dbReference type="InterPro" id="IPR015946">
    <property type="entry name" value="KH_dom-like_a/b"/>
</dbReference>
<name>M1V7V3_CYAM1</name>
<accession>M1V7V3</accession>
<feature type="region of interest" description="Disordered" evidence="1">
    <location>
        <begin position="53"/>
        <end position="73"/>
    </location>
</feature>
<dbReference type="PANTHER" id="PTHR33515:SF1">
    <property type="entry name" value="RIBOSOME-BINDING FACTOR A, CHLOROPLASTIC-RELATED"/>
    <property type="match status" value="1"/>
</dbReference>
<reference evidence="2 3" key="2">
    <citation type="journal article" date="2007" name="BMC Biol.">
        <title>A 100%-complete sequence reveals unusually simple genomic features in the hot-spring red alga Cyanidioschyzon merolae.</title>
        <authorList>
            <person name="Nozaki H."/>
            <person name="Takano H."/>
            <person name="Misumi O."/>
            <person name="Terasawa K."/>
            <person name="Matsuzaki M."/>
            <person name="Maruyama S."/>
            <person name="Nishida K."/>
            <person name="Yagisawa F."/>
            <person name="Yoshida Y."/>
            <person name="Fujiwara T."/>
            <person name="Takio S."/>
            <person name="Tamura K."/>
            <person name="Chung S.J."/>
            <person name="Nakamura S."/>
            <person name="Kuroiwa H."/>
            <person name="Tanaka K."/>
            <person name="Sato N."/>
            <person name="Kuroiwa T."/>
        </authorList>
    </citation>
    <scope>NUCLEOTIDE SEQUENCE [LARGE SCALE GENOMIC DNA]</scope>
    <source>
        <strain evidence="2 3">10D</strain>
    </source>
</reference>
<evidence type="ECO:0000313" key="3">
    <source>
        <dbReference type="Proteomes" id="UP000007014"/>
    </source>
</evidence>
<dbReference type="OrthoDB" id="5992at2759"/>
<dbReference type="Gene3D" id="3.30.300.20">
    <property type="match status" value="1"/>
</dbReference>
<sequence length="284" mass="31971">MCTRDTAAFSQMVTCFVAVSAPGRVRSTSTPQKLVLAQRPTAPRLGAFALRAKRRGHSRLSRPVSAGSDLPRRPSRVAEQIRRDLAEIFLHELVTFKKVGKELVPPTFRTKDISVLEVSVTSDLRTAQVEISVLSAEPSPRSCVEWLMRNRWEIRHALAQRMRHQKFVPELRFRESRVPQVMRTLQLIDRLAAERRGRESTASEDPEIMQAAASPASDFETDDTIRPEELFLSLPPAKPDAEETDILGDDVASIGSDFETDDRIRPEDLFVRNLPAETDGEETD</sequence>
<keyword evidence="3" id="KW-1185">Reference proteome</keyword>
<dbReference type="Pfam" id="PF02033">
    <property type="entry name" value="RBFA"/>
    <property type="match status" value="1"/>
</dbReference>
<dbReference type="Proteomes" id="UP000007014">
    <property type="component" value="Chromosome 20"/>
</dbReference>
<dbReference type="EMBL" id="AP006502">
    <property type="protein sequence ID" value="BAM83415.1"/>
    <property type="molecule type" value="Genomic_DNA"/>
</dbReference>
<dbReference type="GO" id="GO:0005829">
    <property type="term" value="C:cytosol"/>
    <property type="evidence" value="ECO:0007669"/>
    <property type="project" value="TreeGrafter"/>
</dbReference>
<dbReference type="KEGG" id="cme:CYME_CMT486C"/>
<dbReference type="SUPFAM" id="SSF89919">
    <property type="entry name" value="Ribosome-binding factor A, RbfA"/>
    <property type="match status" value="1"/>
</dbReference>
<dbReference type="RefSeq" id="XP_005539451.1">
    <property type="nucleotide sequence ID" value="XM_005539394.1"/>
</dbReference>
<dbReference type="GO" id="GO:0043024">
    <property type="term" value="F:ribosomal small subunit binding"/>
    <property type="evidence" value="ECO:0007669"/>
    <property type="project" value="TreeGrafter"/>
</dbReference>
<feature type="region of interest" description="Disordered" evidence="1">
    <location>
        <begin position="195"/>
        <end position="259"/>
    </location>
</feature>
<evidence type="ECO:0000313" key="2">
    <source>
        <dbReference type="EMBL" id="BAM83415.1"/>
    </source>
</evidence>
<dbReference type="AlphaFoldDB" id="M1V7V3"/>
<dbReference type="GeneID" id="16998116"/>
<protein>
    <submittedName>
        <fullName evidence="2">Similar to ribosome binding factor A</fullName>
    </submittedName>
</protein>
<organism evidence="2 3">
    <name type="scientific">Cyanidioschyzon merolae (strain NIES-3377 / 10D)</name>
    <name type="common">Unicellular red alga</name>
    <dbReference type="NCBI Taxonomy" id="280699"/>
    <lineage>
        <taxon>Eukaryota</taxon>
        <taxon>Rhodophyta</taxon>
        <taxon>Bangiophyceae</taxon>
        <taxon>Cyanidiales</taxon>
        <taxon>Cyanidiaceae</taxon>
        <taxon>Cyanidioschyzon</taxon>
    </lineage>
</organism>
<dbReference type="InterPro" id="IPR000238">
    <property type="entry name" value="RbfA"/>
</dbReference>
<dbReference type="OMA" id="YGDEREQ"/>
<reference evidence="2 3" key="1">
    <citation type="journal article" date="2004" name="Nature">
        <title>Genome sequence of the ultrasmall unicellular red alga Cyanidioschyzon merolae 10D.</title>
        <authorList>
            <person name="Matsuzaki M."/>
            <person name="Misumi O."/>
            <person name="Shin-i T."/>
            <person name="Maruyama S."/>
            <person name="Takahara M."/>
            <person name="Miyagishima S."/>
            <person name="Mori T."/>
            <person name="Nishida K."/>
            <person name="Yagisawa F."/>
            <person name="Nishida K."/>
            <person name="Yoshida Y."/>
            <person name="Nishimura Y."/>
            <person name="Nakao S."/>
            <person name="Kobayashi T."/>
            <person name="Momoyama Y."/>
            <person name="Higashiyama T."/>
            <person name="Minoda A."/>
            <person name="Sano M."/>
            <person name="Nomoto H."/>
            <person name="Oishi K."/>
            <person name="Hayashi H."/>
            <person name="Ohta F."/>
            <person name="Nishizaka S."/>
            <person name="Haga S."/>
            <person name="Miura S."/>
            <person name="Morishita T."/>
            <person name="Kabeya Y."/>
            <person name="Terasawa K."/>
            <person name="Suzuki Y."/>
            <person name="Ishii Y."/>
            <person name="Asakawa S."/>
            <person name="Takano H."/>
            <person name="Ohta N."/>
            <person name="Kuroiwa H."/>
            <person name="Tanaka K."/>
            <person name="Shimizu N."/>
            <person name="Sugano S."/>
            <person name="Sato N."/>
            <person name="Nozaki H."/>
            <person name="Ogasawara N."/>
            <person name="Kohara Y."/>
            <person name="Kuroiwa T."/>
        </authorList>
    </citation>
    <scope>NUCLEOTIDE SEQUENCE [LARGE SCALE GENOMIC DNA]</scope>
    <source>
        <strain evidence="2 3">10D</strain>
    </source>
</reference>
<proteinExistence type="predicted"/>
<dbReference type="Gramene" id="CMT486CT">
    <property type="protein sequence ID" value="CMT486CT"/>
    <property type="gene ID" value="CMT486C"/>
</dbReference>